<proteinExistence type="inferred from homology"/>
<evidence type="ECO:0000256" key="3">
    <source>
        <dbReference type="RuleBase" id="RU363015"/>
    </source>
</evidence>
<sequence>MFLRPMNEENTSIRSICVYCGSQPGRDPAYMEAGRALGKSIAQNGLRLVYGGGTKGIMGAVASGVLSNGGEVTGIIPDFLVDMEATRHSLGQLNELIITKDMHERKHMMFERSDAFVTLPGGIGTLEEIVEIMTWAQLGRHAKPMVFANINGFWDPMLELIRHMRDQGFIHRAHLLNPLVIDAVDNIVPAIIERAAAQQNPEGDPSVISQL</sequence>
<keyword evidence="3" id="KW-0203">Cytokinin biosynthesis</keyword>
<evidence type="ECO:0000256" key="1">
    <source>
        <dbReference type="ARBA" id="ARBA00000274"/>
    </source>
</evidence>
<dbReference type="SUPFAM" id="SSF102405">
    <property type="entry name" value="MCP/YpsA-like"/>
    <property type="match status" value="1"/>
</dbReference>
<dbReference type="GO" id="GO:0008714">
    <property type="term" value="F:AMP nucleosidase activity"/>
    <property type="evidence" value="ECO:0007669"/>
    <property type="project" value="UniProtKB-EC"/>
</dbReference>
<dbReference type="EC" id="3.2.2.n1" evidence="3"/>
<organism evidence="4 5">
    <name type="scientific">Agrobacterium rubi TR3 = NBRC 13261</name>
    <dbReference type="NCBI Taxonomy" id="1368415"/>
    <lineage>
        <taxon>Bacteria</taxon>
        <taxon>Pseudomonadati</taxon>
        <taxon>Pseudomonadota</taxon>
        <taxon>Alphaproteobacteria</taxon>
        <taxon>Hyphomicrobiales</taxon>
        <taxon>Rhizobiaceae</taxon>
        <taxon>Rhizobium/Agrobacterium group</taxon>
        <taxon>Agrobacterium</taxon>
    </lineage>
</organism>
<dbReference type="GO" id="GO:0005829">
    <property type="term" value="C:cytosol"/>
    <property type="evidence" value="ECO:0007669"/>
    <property type="project" value="TreeGrafter"/>
</dbReference>
<dbReference type="InterPro" id="IPR031100">
    <property type="entry name" value="LOG_fam"/>
</dbReference>
<dbReference type="Proteomes" id="UP000028701">
    <property type="component" value="Unassembled WGS sequence"/>
</dbReference>
<evidence type="ECO:0000256" key="2">
    <source>
        <dbReference type="ARBA" id="ARBA00006763"/>
    </source>
</evidence>
<dbReference type="Gene3D" id="3.40.50.450">
    <property type="match status" value="1"/>
</dbReference>
<comment type="catalytic activity">
    <reaction evidence="1">
        <text>AMP + H2O = D-ribose 5-phosphate + adenine</text>
        <dbReference type="Rhea" id="RHEA:20129"/>
        <dbReference type="ChEBI" id="CHEBI:15377"/>
        <dbReference type="ChEBI" id="CHEBI:16708"/>
        <dbReference type="ChEBI" id="CHEBI:78346"/>
        <dbReference type="ChEBI" id="CHEBI:456215"/>
        <dbReference type="EC" id="3.2.2.4"/>
    </reaction>
</comment>
<evidence type="ECO:0000313" key="4">
    <source>
        <dbReference type="EMBL" id="GAK72372.1"/>
    </source>
</evidence>
<dbReference type="EMBL" id="BBJU01000025">
    <property type="protein sequence ID" value="GAK72372.1"/>
    <property type="molecule type" value="Genomic_DNA"/>
</dbReference>
<comment type="similarity">
    <text evidence="2 3">Belongs to the LOG family.</text>
</comment>
<dbReference type="NCBIfam" id="TIGR00730">
    <property type="entry name" value="Rossman fold protein, TIGR00730 family"/>
    <property type="match status" value="1"/>
</dbReference>
<gene>
    <name evidence="4" type="ORF">RRU01S_25_00620</name>
</gene>
<dbReference type="PANTHER" id="PTHR31223:SF70">
    <property type="entry name" value="LOG FAMILY PROTEIN YJL055W"/>
    <property type="match status" value="1"/>
</dbReference>
<dbReference type="eggNOG" id="COG1611">
    <property type="taxonomic scope" value="Bacteria"/>
</dbReference>
<dbReference type="Pfam" id="PF03641">
    <property type="entry name" value="Lysine_decarbox"/>
    <property type="match status" value="1"/>
</dbReference>
<dbReference type="OrthoDB" id="9801098at2"/>
<dbReference type="PANTHER" id="PTHR31223">
    <property type="entry name" value="LOG FAMILY PROTEIN YJL055W"/>
    <property type="match status" value="1"/>
</dbReference>
<accession>A0A081D0C6</accession>
<protein>
    <recommendedName>
        <fullName evidence="3">Cytokinin riboside 5'-monophosphate phosphoribohydrolase</fullName>
        <ecNumber evidence="3">3.2.2.n1</ecNumber>
    </recommendedName>
</protein>
<evidence type="ECO:0000313" key="5">
    <source>
        <dbReference type="Proteomes" id="UP000028701"/>
    </source>
</evidence>
<dbReference type="AlphaFoldDB" id="A0A081D0C6"/>
<dbReference type="InterPro" id="IPR005269">
    <property type="entry name" value="LOG"/>
</dbReference>
<reference evidence="4 5" key="1">
    <citation type="submission" date="2014-08" db="EMBL/GenBank/DDBJ databases">
        <title>Whole genome shotgun sequence of Rhizobium rubi NBRC 13261.</title>
        <authorList>
            <person name="Katano-Makiyama Y."/>
            <person name="Hosoyama A."/>
            <person name="Hashimoto M."/>
            <person name="Hosoyama Y."/>
            <person name="Noguchi M."/>
            <person name="Tsuchikane K."/>
            <person name="Uohara A."/>
            <person name="Ohji S."/>
            <person name="Ichikawa N."/>
            <person name="Kimura A."/>
            <person name="Yamazoe A."/>
            <person name="Fujita N."/>
        </authorList>
    </citation>
    <scope>NUCLEOTIDE SEQUENCE [LARGE SCALE GENOMIC DNA]</scope>
    <source>
        <strain evidence="4 5">NBRC 13261</strain>
    </source>
</reference>
<comment type="caution">
    <text evidence="4">The sequence shown here is derived from an EMBL/GenBank/DDBJ whole genome shotgun (WGS) entry which is preliminary data.</text>
</comment>
<name>A0A081D0C6_9HYPH</name>
<dbReference type="GO" id="GO:0009691">
    <property type="term" value="P:cytokinin biosynthetic process"/>
    <property type="evidence" value="ECO:0007669"/>
    <property type="project" value="UniProtKB-UniRule"/>
</dbReference>
<keyword evidence="3" id="KW-0378">Hydrolase</keyword>